<evidence type="ECO:0000256" key="1">
    <source>
        <dbReference type="ARBA" id="ARBA00022679"/>
    </source>
</evidence>
<comment type="pathway">
    <text evidence="2">Cofactor biosynthesis; 5,6,7,8-tetrahydromethanopterin biosynthesis.</text>
</comment>
<dbReference type="PANTHER" id="PTHR20861">
    <property type="entry name" value="HOMOSERINE/4-DIPHOSPHOCYTIDYL-2-C-METHYL-D-ERYTHRITOL KINASE"/>
    <property type="match status" value="1"/>
</dbReference>
<dbReference type="Pfam" id="PF00288">
    <property type="entry name" value="GHMP_kinases_N"/>
    <property type="match status" value="1"/>
</dbReference>
<dbReference type="Proteomes" id="UP000060778">
    <property type="component" value="Chromosome"/>
</dbReference>
<evidence type="ECO:0000259" key="3">
    <source>
        <dbReference type="Pfam" id="PF00288"/>
    </source>
</evidence>
<dbReference type="InterPro" id="IPR020568">
    <property type="entry name" value="Ribosomal_Su5_D2-typ_SF"/>
</dbReference>
<sequence>MIAISSPSRIHVSLLDLTGNLGYLDGGIGFAIKLPRTVVVGRPSEDFKVIGPRANEVYERLKGLNLKGELEIRSTPPAHMGFGSTTQLLLSSAKALCSLNGINCSSRELAILTGRGGTSGIGVAVFEEGGFVADFGHSIEVKEKPSPSGASRASPPPYLRLELPEEWIAVIAYPDKRKGIYDEVREVTEFEERTPIREEESSKAIRIAYMLIMGGVVERNLERFSKGINSIQEVGFKRIEWELQPSEVKEACTEMRRVFGNCGLSSMGQAIYSVTRRENVRKKVSEIELNGFNLLVTPFDNSGASVKSLSEA</sequence>
<dbReference type="STRING" id="940295.EYM_04885"/>
<dbReference type="PATRIC" id="fig|940295.4.peg.934"/>
<evidence type="ECO:0000313" key="5">
    <source>
        <dbReference type="Proteomes" id="UP000060778"/>
    </source>
</evidence>
<dbReference type="PIRSF" id="PIRSF004884">
    <property type="entry name" value="Sugar_kin_arch"/>
    <property type="match status" value="1"/>
</dbReference>
<keyword evidence="1 2" id="KW-0808">Transferase</keyword>
<dbReference type="UniPathway" id="UPA00065"/>
<dbReference type="InterPro" id="IPR006204">
    <property type="entry name" value="GHMP_kinase_N_dom"/>
</dbReference>
<reference evidence="4 5" key="1">
    <citation type="submission" date="2013-11" db="EMBL/GenBank/DDBJ databases">
        <title>Comparative genomics of Ignicoccus.</title>
        <authorList>
            <person name="Podar M."/>
        </authorList>
    </citation>
    <scope>NUCLEOTIDE SEQUENCE [LARGE SCALE GENOMIC DNA]</scope>
    <source>
        <strain evidence="4 5">DSM 13165</strain>
    </source>
</reference>
<dbReference type="OrthoDB" id="85156at2157"/>
<dbReference type="GO" id="GO:0043793">
    <property type="term" value="F:beta-ribofuranosylaminobenzene 5'-phosphate synthase activity"/>
    <property type="evidence" value="ECO:0007669"/>
    <property type="project" value="UniProtKB-EC"/>
</dbReference>
<dbReference type="InterPro" id="IPR004422">
    <property type="entry name" value="RFAP_synthase"/>
</dbReference>
<protein>
    <recommendedName>
        <fullName evidence="2">Beta-ribofuranosylaminobenzene 5'-phosphate synthase</fullName>
        <shortName evidence="2">Beta-RFA-P synthase</shortName>
        <ecNumber evidence="2">2.4.2.54</ecNumber>
    </recommendedName>
</protein>
<dbReference type="EC" id="2.4.2.54" evidence="2"/>
<evidence type="ECO:0000313" key="4">
    <source>
        <dbReference type="EMBL" id="ALU11805.1"/>
    </source>
</evidence>
<comment type="subunit">
    <text evidence="2">Homodimer.</text>
</comment>
<dbReference type="SUPFAM" id="SSF54211">
    <property type="entry name" value="Ribosomal protein S5 domain 2-like"/>
    <property type="match status" value="1"/>
</dbReference>
<dbReference type="NCBIfam" id="TIGR00144">
    <property type="entry name" value="beta_RFAP_syn"/>
    <property type="match status" value="1"/>
</dbReference>
<comment type="similarity">
    <text evidence="2">Belongs to the beta-RFA-P synthase family.</text>
</comment>
<dbReference type="KEGG" id="iis:EYM_04885"/>
<gene>
    <name evidence="4" type="ORF">EYM_04885</name>
</gene>
<comment type="function">
    <text evidence="2">Catalyzes the condensation of 4-aminobenzoate (pABA) with 5-phospho-alpha-D-ribose 1-diphosphate (PRPP) to produce beta-ribofuranosylaminobenzene 5'-phosphate (beta-RFA-P).</text>
</comment>
<dbReference type="GO" id="GO:0005524">
    <property type="term" value="F:ATP binding"/>
    <property type="evidence" value="ECO:0007669"/>
    <property type="project" value="UniProtKB-UniRule"/>
</dbReference>
<evidence type="ECO:0000256" key="2">
    <source>
        <dbReference type="PIRNR" id="PIRNR004884"/>
    </source>
</evidence>
<dbReference type="EMBL" id="CP006867">
    <property type="protein sequence ID" value="ALU11805.1"/>
    <property type="molecule type" value="Genomic_DNA"/>
</dbReference>
<name>A0A0U2M9R6_9CREN</name>
<dbReference type="PANTHER" id="PTHR20861:SF6">
    <property type="entry name" value="BETA-RIBOFURANOSYLPHENOL 5'-PHOSPHATE SYNTHASE"/>
    <property type="match status" value="1"/>
</dbReference>
<organism evidence="4 5">
    <name type="scientific">Ignicoccus islandicus DSM 13165</name>
    <dbReference type="NCBI Taxonomy" id="940295"/>
    <lineage>
        <taxon>Archaea</taxon>
        <taxon>Thermoproteota</taxon>
        <taxon>Thermoprotei</taxon>
        <taxon>Desulfurococcales</taxon>
        <taxon>Desulfurococcaceae</taxon>
        <taxon>Ignicoccus</taxon>
    </lineage>
</organism>
<feature type="domain" description="GHMP kinase N-terminal" evidence="3">
    <location>
        <begin position="62"/>
        <end position="126"/>
    </location>
</feature>
<comment type="catalytic activity">
    <reaction evidence="2">
        <text>5-phospho-alpha-D-ribose 1-diphosphate + 4-hydroxybenzoate + H(+) = 4-(beta-D-ribofuranosyl)phenol 5'-phosphate + CO2 + diphosphate</text>
        <dbReference type="Rhea" id="RHEA:48556"/>
        <dbReference type="ChEBI" id="CHEBI:15378"/>
        <dbReference type="ChEBI" id="CHEBI:16526"/>
        <dbReference type="ChEBI" id="CHEBI:17879"/>
        <dbReference type="ChEBI" id="CHEBI:33019"/>
        <dbReference type="ChEBI" id="CHEBI:58017"/>
        <dbReference type="ChEBI" id="CHEBI:82767"/>
        <dbReference type="EC" id="2.4.2.54"/>
    </reaction>
</comment>
<dbReference type="GeneID" id="30680364"/>
<proteinExistence type="inferred from homology"/>
<dbReference type="AlphaFoldDB" id="A0A0U2M9R6"/>
<dbReference type="RefSeq" id="WP_168050212.1">
    <property type="nucleotide sequence ID" value="NZ_CP006867.1"/>
</dbReference>
<keyword evidence="5" id="KW-1185">Reference proteome</keyword>
<keyword evidence="2" id="KW-0328">Glycosyltransferase</keyword>
<accession>A0A0U2M9R6</accession>